<evidence type="ECO:0000313" key="3">
    <source>
        <dbReference type="Proteomes" id="UP000288805"/>
    </source>
</evidence>
<dbReference type="Proteomes" id="UP000288805">
    <property type="component" value="Unassembled WGS sequence"/>
</dbReference>
<comment type="caution">
    <text evidence="2">The sequence shown here is derived from an EMBL/GenBank/DDBJ whole genome shotgun (WGS) entry which is preliminary data.</text>
</comment>
<sequence length="179" mass="20320">MEDKDTGDLFLLDLPPFVSKPSQSQSSVSKPVFEHSQIPNPRSPPIGKQVPNSTRLTLVYSRKKATIIEPVDLNLPIVVIKGTRTCTLHPLYPLSHFVSYDKLSSSHRNFLTSLDTIAIPKTLFEALNSKKWKQAMRVEMEALEKNRIWDVVELPSEKSPVGCRWVFTVKYKVDGSLER</sequence>
<organism evidence="2 3">
    <name type="scientific">Vitis vinifera</name>
    <name type="common">Grape</name>
    <dbReference type="NCBI Taxonomy" id="29760"/>
    <lineage>
        <taxon>Eukaryota</taxon>
        <taxon>Viridiplantae</taxon>
        <taxon>Streptophyta</taxon>
        <taxon>Embryophyta</taxon>
        <taxon>Tracheophyta</taxon>
        <taxon>Spermatophyta</taxon>
        <taxon>Magnoliopsida</taxon>
        <taxon>eudicotyledons</taxon>
        <taxon>Gunneridae</taxon>
        <taxon>Pentapetalae</taxon>
        <taxon>rosids</taxon>
        <taxon>Vitales</taxon>
        <taxon>Vitaceae</taxon>
        <taxon>Viteae</taxon>
        <taxon>Vitis</taxon>
    </lineage>
</organism>
<evidence type="ECO:0008006" key="4">
    <source>
        <dbReference type="Google" id="ProtNLM"/>
    </source>
</evidence>
<evidence type="ECO:0000313" key="2">
    <source>
        <dbReference type="EMBL" id="RVW32772.1"/>
    </source>
</evidence>
<protein>
    <recommendedName>
        <fullName evidence="4">Mitochondrial protein</fullName>
    </recommendedName>
</protein>
<dbReference type="AlphaFoldDB" id="A0A438DBD7"/>
<dbReference type="EMBL" id="QGNW01001708">
    <property type="protein sequence ID" value="RVW32772.1"/>
    <property type="molecule type" value="Genomic_DNA"/>
</dbReference>
<gene>
    <name evidence="2" type="ORF">CK203_086321</name>
</gene>
<reference evidence="2 3" key="1">
    <citation type="journal article" date="2018" name="PLoS Genet.">
        <title>Population sequencing reveals clonal diversity and ancestral inbreeding in the grapevine cultivar Chardonnay.</title>
        <authorList>
            <person name="Roach M.J."/>
            <person name="Johnson D.L."/>
            <person name="Bohlmann J."/>
            <person name="van Vuuren H.J."/>
            <person name="Jones S.J."/>
            <person name="Pretorius I.S."/>
            <person name="Schmidt S.A."/>
            <person name="Borneman A.R."/>
        </authorList>
    </citation>
    <scope>NUCLEOTIDE SEQUENCE [LARGE SCALE GENOMIC DNA]</scope>
    <source>
        <strain evidence="3">cv. Chardonnay</strain>
        <tissue evidence="2">Leaf</tissue>
    </source>
</reference>
<name>A0A438DBD7_VITVI</name>
<accession>A0A438DBD7</accession>
<evidence type="ECO:0000256" key="1">
    <source>
        <dbReference type="SAM" id="MobiDB-lite"/>
    </source>
</evidence>
<proteinExistence type="predicted"/>
<feature type="region of interest" description="Disordered" evidence="1">
    <location>
        <begin position="16"/>
        <end position="50"/>
    </location>
</feature>
<feature type="compositionally biased region" description="Low complexity" evidence="1">
    <location>
        <begin position="16"/>
        <end position="31"/>
    </location>
</feature>